<gene>
    <name evidence="3" type="ORF">LIER_27185</name>
</gene>
<accession>A0AAV3RBE2</accession>
<feature type="signal peptide" evidence="2">
    <location>
        <begin position="1"/>
        <end position="24"/>
    </location>
</feature>
<evidence type="ECO:0000256" key="1">
    <source>
        <dbReference type="ARBA" id="ARBA00022729"/>
    </source>
</evidence>
<dbReference type="AlphaFoldDB" id="A0AAV3RBE2"/>
<proteinExistence type="predicted"/>
<evidence type="ECO:0000256" key="2">
    <source>
        <dbReference type="SAM" id="SignalP"/>
    </source>
</evidence>
<keyword evidence="1 2" id="KW-0732">Signal</keyword>
<evidence type="ECO:0000313" key="3">
    <source>
        <dbReference type="EMBL" id="GAA0173605.1"/>
    </source>
</evidence>
<reference evidence="3 4" key="1">
    <citation type="submission" date="2024-01" db="EMBL/GenBank/DDBJ databases">
        <title>The complete chloroplast genome sequence of Lithospermum erythrorhizon: insights into the phylogenetic relationship among Boraginaceae species and the maternal lineages of purple gromwells.</title>
        <authorList>
            <person name="Okada T."/>
            <person name="Watanabe K."/>
        </authorList>
    </citation>
    <scope>NUCLEOTIDE SEQUENCE [LARGE SCALE GENOMIC DNA]</scope>
</reference>
<protein>
    <submittedName>
        <fullName evidence="3">Uncharacterized protein</fullName>
    </submittedName>
</protein>
<dbReference type="GO" id="GO:0071944">
    <property type="term" value="C:cell periphery"/>
    <property type="evidence" value="ECO:0007669"/>
    <property type="project" value="TreeGrafter"/>
</dbReference>
<dbReference type="PANTHER" id="PTHR33470:SF4">
    <property type="entry name" value="OS01G0164025 PROTEIN"/>
    <property type="match status" value="1"/>
</dbReference>
<dbReference type="Proteomes" id="UP001454036">
    <property type="component" value="Unassembled WGS sequence"/>
</dbReference>
<name>A0AAV3RBE2_LITER</name>
<dbReference type="PANTHER" id="PTHR33470">
    <property type="entry name" value="OS01G0164075 PROTEIN"/>
    <property type="match status" value="1"/>
</dbReference>
<evidence type="ECO:0000313" key="4">
    <source>
        <dbReference type="Proteomes" id="UP001454036"/>
    </source>
</evidence>
<comment type="caution">
    <text evidence="3">The sequence shown here is derived from an EMBL/GenBank/DDBJ whole genome shotgun (WGS) entry which is preliminary data.</text>
</comment>
<dbReference type="Pfam" id="PF01190">
    <property type="entry name" value="Pollen_Ole_e_1"/>
    <property type="match status" value="1"/>
</dbReference>
<dbReference type="EMBL" id="BAABME010008683">
    <property type="protein sequence ID" value="GAA0173605.1"/>
    <property type="molecule type" value="Genomic_DNA"/>
</dbReference>
<feature type="chain" id="PRO_5043685630" evidence="2">
    <location>
        <begin position="25"/>
        <end position="197"/>
    </location>
</feature>
<keyword evidence="4" id="KW-1185">Reference proteome</keyword>
<organism evidence="3 4">
    <name type="scientific">Lithospermum erythrorhizon</name>
    <name type="common">Purple gromwell</name>
    <name type="synonym">Lithospermum officinale var. erythrorhizon</name>
    <dbReference type="NCBI Taxonomy" id="34254"/>
    <lineage>
        <taxon>Eukaryota</taxon>
        <taxon>Viridiplantae</taxon>
        <taxon>Streptophyta</taxon>
        <taxon>Embryophyta</taxon>
        <taxon>Tracheophyta</taxon>
        <taxon>Spermatophyta</taxon>
        <taxon>Magnoliopsida</taxon>
        <taxon>eudicotyledons</taxon>
        <taxon>Gunneridae</taxon>
        <taxon>Pentapetalae</taxon>
        <taxon>asterids</taxon>
        <taxon>lamiids</taxon>
        <taxon>Boraginales</taxon>
        <taxon>Boraginaceae</taxon>
        <taxon>Boraginoideae</taxon>
        <taxon>Lithospermeae</taxon>
        <taxon>Lithospermum</taxon>
    </lineage>
</organism>
<sequence>MAKAQITFIITLFLFQLAIQLTTAHYLPPKPNVAAKPLKYVAAKPKNYVATKPQKYVDLVVEGVVYCQSCDKRGMWSLTGAKPIEKATISVICKDHRNRVIFYNPFKTNKDGYFYAQLKGFKVTNPFLDHPLQTCKVKLVSSPLKECNVLTNVNYGLSGAPLKYQDKRLVGPHYKAIIYGAAPLAFRPAKCTPKPKY</sequence>